<reference evidence="1 2" key="1">
    <citation type="submission" date="2018-05" db="EMBL/GenBank/DDBJ databases">
        <title>Complete genome sequence of Arcticibacterium luteifluviistationis SM1504T, a cytophagaceae bacterium isolated from Arctic surface seawater.</title>
        <authorList>
            <person name="Li Y."/>
            <person name="Qin Q.-L."/>
        </authorList>
    </citation>
    <scope>NUCLEOTIDE SEQUENCE [LARGE SCALE GENOMIC DNA]</scope>
    <source>
        <strain evidence="1 2">SM1504</strain>
    </source>
</reference>
<dbReference type="Proteomes" id="UP000249873">
    <property type="component" value="Chromosome"/>
</dbReference>
<dbReference type="AlphaFoldDB" id="A0A2Z4GEB5"/>
<protein>
    <submittedName>
        <fullName evidence="1">DUF3037 domain-containing protein</fullName>
    </submittedName>
</protein>
<organism evidence="1 2">
    <name type="scientific">Arcticibacterium luteifluviistationis</name>
    <dbReference type="NCBI Taxonomy" id="1784714"/>
    <lineage>
        <taxon>Bacteria</taxon>
        <taxon>Pseudomonadati</taxon>
        <taxon>Bacteroidota</taxon>
        <taxon>Cytophagia</taxon>
        <taxon>Cytophagales</taxon>
        <taxon>Leadbetterellaceae</taxon>
        <taxon>Arcticibacterium</taxon>
    </lineage>
</organism>
<dbReference type="OrthoDB" id="9803207at2"/>
<evidence type="ECO:0000313" key="1">
    <source>
        <dbReference type="EMBL" id="AWV99652.1"/>
    </source>
</evidence>
<dbReference type="InterPro" id="IPR021398">
    <property type="entry name" value="DUF3037"/>
</dbReference>
<dbReference type="Pfam" id="PF11236">
    <property type="entry name" value="DUF3037"/>
    <property type="match status" value="1"/>
</dbReference>
<gene>
    <name evidence="1" type="ORF">DJ013_16315</name>
</gene>
<name>A0A2Z4GEB5_9BACT</name>
<sequence length="127" mass="14590">MPDKHLYEYAVLRLIPCVDRGESINIGVALYCKSKRFLDFKYHLNPDRLKAFHKDIDLEEVNEHLSSFDKICKGTSDSGLIGEQDQASRFRWLTARRSTIIQASAVHPGYCNEPTQAIEEIYAKMVL</sequence>
<dbReference type="EMBL" id="CP029480">
    <property type="protein sequence ID" value="AWV99652.1"/>
    <property type="molecule type" value="Genomic_DNA"/>
</dbReference>
<evidence type="ECO:0000313" key="2">
    <source>
        <dbReference type="Proteomes" id="UP000249873"/>
    </source>
</evidence>
<dbReference type="KEGG" id="als:DJ013_16315"/>
<proteinExistence type="predicted"/>
<dbReference type="RefSeq" id="WP_111373020.1">
    <property type="nucleotide sequence ID" value="NZ_CP029480.1"/>
</dbReference>
<accession>A0A2Z4GEB5</accession>
<keyword evidence="2" id="KW-1185">Reference proteome</keyword>